<dbReference type="CDD" id="cd00076">
    <property type="entry name" value="HFD_SF"/>
    <property type="match status" value="1"/>
</dbReference>
<comment type="similarity">
    <text evidence="2">Belongs to the TAF8 family.</text>
</comment>
<gene>
    <name evidence="10" type="ORF">FN846DRAFT_928401</name>
</gene>
<dbReference type="CDD" id="cd08049">
    <property type="entry name" value="TAF8"/>
    <property type="match status" value="1"/>
</dbReference>
<dbReference type="Proteomes" id="UP000326924">
    <property type="component" value="Unassembled WGS sequence"/>
</dbReference>
<comment type="subcellular location">
    <subcellularLocation>
        <location evidence="1">Nucleus</location>
    </subcellularLocation>
</comment>
<keyword evidence="6" id="KW-0539">Nucleus</keyword>
<accession>A0A5J5F9S9</accession>
<dbReference type="InParanoid" id="A0A5J5F9S9"/>
<dbReference type="Pfam" id="PF07524">
    <property type="entry name" value="Bromo_TP"/>
    <property type="match status" value="1"/>
</dbReference>
<reference evidence="10 11" key="1">
    <citation type="submission" date="2019-09" db="EMBL/GenBank/DDBJ databases">
        <title>Draft genome of the ectomycorrhizal ascomycete Sphaerosporella brunnea.</title>
        <authorList>
            <consortium name="DOE Joint Genome Institute"/>
            <person name="Benucci G.M."/>
            <person name="Marozzi G."/>
            <person name="Antonielli L."/>
            <person name="Sanchez S."/>
            <person name="Marco P."/>
            <person name="Wang X."/>
            <person name="Falini L.B."/>
            <person name="Barry K."/>
            <person name="Haridas S."/>
            <person name="Lipzen A."/>
            <person name="Labutti K."/>
            <person name="Grigoriev I.V."/>
            <person name="Murat C."/>
            <person name="Martin F."/>
            <person name="Albertini E."/>
            <person name="Donnini D."/>
            <person name="Bonito G."/>
        </authorList>
    </citation>
    <scope>NUCLEOTIDE SEQUENCE [LARGE SCALE GENOMIC DNA]</scope>
    <source>
        <strain evidence="10 11">Sb_GMNB300</strain>
    </source>
</reference>
<evidence type="ECO:0000313" key="11">
    <source>
        <dbReference type="Proteomes" id="UP000326924"/>
    </source>
</evidence>
<dbReference type="EMBL" id="VXIS01000012">
    <property type="protein sequence ID" value="KAA8913742.1"/>
    <property type="molecule type" value="Genomic_DNA"/>
</dbReference>
<dbReference type="GO" id="GO:0005669">
    <property type="term" value="C:transcription factor TFIID complex"/>
    <property type="evidence" value="ECO:0007669"/>
    <property type="project" value="InterPro"/>
</dbReference>
<evidence type="ECO:0000256" key="5">
    <source>
        <dbReference type="ARBA" id="ARBA00023163"/>
    </source>
</evidence>
<dbReference type="InterPro" id="IPR037818">
    <property type="entry name" value="TAF8"/>
</dbReference>
<evidence type="ECO:0000256" key="1">
    <source>
        <dbReference type="ARBA" id="ARBA00004123"/>
    </source>
</evidence>
<evidence type="ECO:0000256" key="7">
    <source>
        <dbReference type="SAM" id="MobiDB-lite"/>
    </source>
</evidence>
<feature type="region of interest" description="Disordered" evidence="7">
    <location>
        <begin position="1"/>
        <end position="39"/>
    </location>
</feature>
<keyword evidence="4" id="KW-0805">Transcription regulation</keyword>
<dbReference type="OrthoDB" id="2193813at2759"/>
<dbReference type="PANTHER" id="PTHR46469">
    <property type="entry name" value="TRANSCRIPTION INITIATION FACTOR TFIID SUBUNIT 8"/>
    <property type="match status" value="1"/>
</dbReference>
<protein>
    <recommendedName>
        <fullName evidence="3">Transcription initiation factor TFIID subunit 8</fullName>
    </recommendedName>
</protein>
<comment type="caution">
    <text evidence="10">The sequence shown here is derived from an EMBL/GenBank/DDBJ whole genome shotgun (WGS) entry which is preliminary data.</text>
</comment>
<name>A0A5J5F9S9_9PEZI</name>
<feature type="domain" description="Transcription factor TFIID subunit 8 C-terminal" evidence="9">
    <location>
        <begin position="169"/>
        <end position="216"/>
    </location>
</feature>
<dbReference type="InterPro" id="IPR006565">
    <property type="entry name" value="BTP"/>
</dbReference>
<dbReference type="InterPro" id="IPR019473">
    <property type="entry name" value="TFIID_su8_C"/>
</dbReference>
<feature type="compositionally biased region" description="Pro residues" evidence="7">
    <location>
        <begin position="137"/>
        <end position="149"/>
    </location>
</feature>
<evidence type="ECO:0000313" key="10">
    <source>
        <dbReference type="EMBL" id="KAA8913742.1"/>
    </source>
</evidence>
<evidence type="ECO:0000259" key="9">
    <source>
        <dbReference type="Pfam" id="PF10406"/>
    </source>
</evidence>
<dbReference type="PANTHER" id="PTHR46469:SF1">
    <property type="entry name" value="TRANSCRIPTION INITIATION FACTOR TFIID SUBUNIT 8"/>
    <property type="match status" value="1"/>
</dbReference>
<evidence type="ECO:0000256" key="4">
    <source>
        <dbReference type="ARBA" id="ARBA00023015"/>
    </source>
</evidence>
<evidence type="ECO:0000256" key="3">
    <source>
        <dbReference type="ARBA" id="ARBA00017307"/>
    </source>
</evidence>
<organism evidence="10 11">
    <name type="scientific">Sphaerosporella brunnea</name>
    <dbReference type="NCBI Taxonomy" id="1250544"/>
    <lineage>
        <taxon>Eukaryota</taxon>
        <taxon>Fungi</taxon>
        <taxon>Dikarya</taxon>
        <taxon>Ascomycota</taxon>
        <taxon>Pezizomycotina</taxon>
        <taxon>Pezizomycetes</taxon>
        <taxon>Pezizales</taxon>
        <taxon>Pyronemataceae</taxon>
        <taxon>Sphaerosporella</taxon>
    </lineage>
</organism>
<evidence type="ECO:0000256" key="6">
    <source>
        <dbReference type="ARBA" id="ARBA00023242"/>
    </source>
</evidence>
<dbReference type="Gene3D" id="1.10.20.10">
    <property type="entry name" value="Histone, subunit A"/>
    <property type="match status" value="1"/>
</dbReference>
<feature type="region of interest" description="Disordered" evidence="7">
    <location>
        <begin position="132"/>
        <end position="155"/>
    </location>
</feature>
<keyword evidence="5" id="KW-0804">Transcription</keyword>
<sequence>MASEDLNLFSNHPNHDTNPRPPKRRRRELVPQTPKGEHAADVLPEEVVSQVLNRSIAMILQSAGFSGTNAAVQERLRKHAEDYYTNMLQTIALFAYAQRRTKPNVLDFEAMLQHSHIDLASLEDEMRRMPNKAPAISLPPPSAPPPPDPDLSELLGPELDGSRDLRCRVYDHLPPFPSRHTYQDTPVFSERPTDPRLIREKATAEARLAEVALRKLLAVSATRTDAAQFGGAQQGKKRKQRHEEWRKAYEGLNKGGFGHDSDRVNGHPLAEVESLSSIMNDPVPNAPSKVKENDEYLEVVVNSDSQFWRKGKSNAKRVRTT</sequence>
<dbReference type="AlphaFoldDB" id="A0A5J5F9S9"/>
<dbReference type="InterPro" id="IPR009072">
    <property type="entry name" value="Histone-fold"/>
</dbReference>
<dbReference type="GO" id="GO:0006367">
    <property type="term" value="P:transcription initiation at RNA polymerase II promoter"/>
    <property type="evidence" value="ECO:0007669"/>
    <property type="project" value="TreeGrafter"/>
</dbReference>
<evidence type="ECO:0000259" key="8">
    <source>
        <dbReference type="Pfam" id="PF07524"/>
    </source>
</evidence>
<dbReference type="Pfam" id="PF10406">
    <property type="entry name" value="TAF8_C"/>
    <property type="match status" value="1"/>
</dbReference>
<proteinExistence type="inferred from homology"/>
<feature type="domain" description="Bromodomain associated" evidence="8">
    <location>
        <begin position="46"/>
        <end position="113"/>
    </location>
</feature>
<evidence type="ECO:0000256" key="2">
    <source>
        <dbReference type="ARBA" id="ARBA00008767"/>
    </source>
</evidence>
<keyword evidence="11" id="KW-1185">Reference proteome</keyword>
<dbReference type="GO" id="GO:0046982">
    <property type="term" value="F:protein heterodimerization activity"/>
    <property type="evidence" value="ECO:0007669"/>
    <property type="project" value="InterPro"/>
</dbReference>